<reference evidence="3 4" key="1">
    <citation type="submission" date="2016-09" db="EMBL/GenBank/DDBJ databases">
        <title>Draft genome sequence for the type strain of Desulfuribacillus alkaliarsenatis AHT28, an obligately anaerobic, sulfidogenic bacterium isolated from Russian soda lake sediments.</title>
        <authorList>
            <person name="Abin C.A."/>
            <person name="Hollibaugh J.T."/>
        </authorList>
    </citation>
    <scope>NUCLEOTIDE SEQUENCE [LARGE SCALE GENOMIC DNA]</scope>
    <source>
        <strain evidence="3 4">AHT28</strain>
    </source>
</reference>
<evidence type="ECO:0000313" key="3">
    <source>
        <dbReference type="EMBL" id="OEF97674.1"/>
    </source>
</evidence>
<dbReference type="PANTHER" id="PTHR33279">
    <property type="entry name" value="SULFUR CARRIER PROTEIN YEDF-RELATED"/>
    <property type="match status" value="1"/>
</dbReference>
<dbReference type="Pfam" id="PF01206">
    <property type="entry name" value="TusA"/>
    <property type="match status" value="1"/>
</dbReference>
<organism evidence="3 4">
    <name type="scientific">Desulfuribacillus alkaliarsenatis</name>
    <dbReference type="NCBI Taxonomy" id="766136"/>
    <lineage>
        <taxon>Bacteria</taxon>
        <taxon>Bacillati</taxon>
        <taxon>Bacillota</taxon>
        <taxon>Desulfuribacillia</taxon>
        <taxon>Desulfuribacillales</taxon>
        <taxon>Desulfuribacillaceae</taxon>
        <taxon>Desulfuribacillus</taxon>
    </lineage>
</organism>
<keyword evidence="4" id="KW-1185">Reference proteome</keyword>
<dbReference type="PANTHER" id="PTHR33279:SF6">
    <property type="entry name" value="SULFUR CARRIER PROTEIN YEDF-RELATED"/>
    <property type="match status" value="1"/>
</dbReference>
<evidence type="ECO:0000259" key="2">
    <source>
        <dbReference type="PROSITE" id="PS01148"/>
    </source>
</evidence>
<dbReference type="PROSITE" id="PS01148">
    <property type="entry name" value="UPF0033"/>
    <property type="match status" value="1"/>
</dbReference>
<name>A0A1E5G3L0_9FIRM</name>
<comment type="caution">
    <text evidence="3">The sequence shown here is derived from an EMBL/GenBank/DDBJ whole genome shotgun (WGS) entry which is preliminary data.</text>
</comment>
<dbReference type="EMBL" id="MIJE01000006">
    <property type="protein sequence ID" value="OEF97674.1"/>
    <property type="molecule type" value="Genomic_DNA"/>
</dbReference>
<feature type="domain" description="UPF0033" evidence="2">
    <location>
        <begin position="6"/>
        <end position="30"/>
    </location>
</feature>
<dbReference type="RefSeq" id="WP_069642622.1">
    <property type="nucleotide sequence ID" value="NZ_MIJE01000006.1"/>
</dbReference>
<evidence type="ECO:0000256" key="1">
    <source>
        <dbReference type="ARBA" id="ARBA00008984"/>
    </source>
</evidence>
<dbReference type="SUPFAM" id="SSF64307">
    <property type="entry name" value="SirA-like"/>
    <property type="match status" value="1"/>
</dbReference>
<dbReference type="InterPro" id="IPR001455">
    <property type="entry name" value="TusA-like"/>
</dbReference>
<dbReference type="Proteomes" id="UP000094296">
    <property type="component" value="Unassembled WGS sequence"/>
</dbReference>
<accession>A0A1E5G3L0</accession>
<evidence type="ECO:0000313" key="4">
    <source>
        <dbReference type="Proteomes" id="UP000094296"/>
    </source>
</evidence>
<dbReference type="OrthoDB" id="9796234at2"/>
<comment type="similarity">
    <text evidence="1">Belongs to the sulfur carrier protein TusA family.</text>
</comment>
<dbReference type="Gene3D" id="3.30.110.40">
    <property type="entry name" value="TusA-like domain"/>
    <property type="match status" value="1"/>
</dbReference>
<gene>
    <name evidence="3" type="ORF">BHF68_14325</name>
</gene>
<sequence length="74" mass="8331">MDKYELDLLGEVCPVPLLKAQEKLAVMNSGDILIVHTDFTRSVRNIMNLCLKHDYPIDVKEVSSGVWELTVTKG</sequence>
<dbReference type="InterPro" id="IPR036868">
    <property type="entry name" value="TusA-like_sf"/>
</dbReference>
<dbReference type="CDD" id="cd00291">
    <property type="entry name" value="SirA_YedF_YeeD"/>
    <property type="match status" value="1"/>
</dbReference>
<proteinExistence type="inferred from homology"/>
<dbReference type="STRING" id="766136.BHF68_14325"/>
<protein>
    <recommendedName>
        <fullName evidence="2">UPF0033 domain-containing protein</fullName>
    </recommendedName>
</protein>
<dbReference type="AlphaFoldDB" id="A0A1E5G3L0"/>